<sequence>MEFISSGNTTMLESLSGVKFLENDDLDLENGKLEKDRNKTVRSNKAVKIQNQALLSGLAYCLSSCSMVLQQTFMCDSINQLKSVSYLITSQVKLVKTNYPHTISIMKKFCACFTFASCIIPDESRLKQLEE</sequence>
<organism evidence="1 2">
    <name type="scientific">Gossypium stocksii</name>
    <dbReference type="NCBI Taxonomy" id="47602"/>
    <lineage>
        <taxon>Eukaryota</taxon>
        <taxon>Viridiplantae</taxon>
        <taxon>Streptophyta</taxon>
        <taxon>Embryophyta</taxon>
        <taxon>Tracheophyta</taxon>
        <taxon>Spermatophyta</taxon>
        <taxon>Magnoliopsida</taxon>
        <taxon>eudicotyledons</taxon>
        <taxon>Gunneridae</taxon>
        <taxon>Pentapetalae</taxon>
        <taxon>rosids</taxon>
        <taxon>malvids</taxon>
        <taxon>Malvales</taxon>
        <taxon>Malvaceae</taxon>
        <taxon>Malvoideae</taxon>
        <taxon>Gossypium</taxon>
    </lineage>
</organism>
<dbReference type="AlphaFoldDB" id="A0A9D3ZLH2"/>
<evidence type="ECO:0000313" key="1">
    <source>
        <dbReference type="EMBL" id="KAH1046337.1"/>
    </source>
</evidence>
<accession>A0A9D3ZLH2</accession>
<dbReference type="OrthoDB" id="417037at2759"/>
<gene>
    <name evidence="1" type="ORF">J1N35_037121</name>
</gene>
<evidence type="ECO:0000313" key="2">
    <source>
        <dbReference type="Proteomes" id="UP000828251"/>
    </source>
</evidence>
<proteinExistence type="predicted"/>
<dbReference type="EMBL" id="JAIQCV010000011">
    <property type="protein sequence ID" value="KAH1046337.1"/>
    <property type="molecule type" value="Genomic_DNA"/>
</dbReference>
<name>A0A9D3ZLH2_9ROSI</name>
<protein>
    <submittedName>
        <fullName evidence="1">Uncharacterized protein</fullName>
    </submittedName>
</protein>
<dbReference type="Proteomes" id="UP000828251">
    <property type="component" value="Unassembled WGS sequence"/>
</dbReference>
<reference evidence="1 2" key="1">
    <citation type="journal article" date="2021" name="Plant Biotechnol. J.">
        <title>Multi-omics assisted identification of the key and species-specific regulatory components of drought-tolerant mechanisms in Gossypium stocksii.</title>
        <authorList>
            <person name="Yu D."/>
            <person name="Ke L."/>
            <person name="Zhang D."/>
            <person name="Wu Y."/>
            <person name="Sun Y."/>
            <person name="Mei J."/>
            <person name="Sun J."/>
            <person name="Sun Y."/>
        </authorList>
    </citation>
    <scope>NUCLEOTIDE SEQUENCE [LARGE SCALE GENOMIC DNA]</scope>
    <source>
        <strain evidence="2">cv. E1</strain>
        <tissue evidence="1">Leaf</tissue>
    </source>
</reference>
<comment type="caution">
    <text evidence="1">The sequence shown here is derived from an EMBL/GenBank/DDBJ whole genome shotgun (WGS) entry which is preliminary data.</text>
</comment>
<keyword evidence="2" id="KW-1185">Reference proteome</keyword>